<evidence type="ECO:0000259" key="2">
    <source>
        <dbReference type="PROSITE" id="PS51819"/>
    </source>
</evidence>
<dbReference type="InterPro" id="IPR037523">
    <property type="entry name" value="VOC_core"/>
</dbReference>
<evidence type="ECO:0000256" key="1">
    <source>
        <dbReference type="SAM" id="MobiDB-lite"/>
    </source>
</evidence>
<proteinExistence type="predicted"/>
<gene>
    <name evidence="3" type="ORF">ACFQKD_13665</name>
</gene>
<feature type="domain" description="VOC" evidence="2">
    <location>
        <begin position="148"/>
        <end position="263"/>
    </location>
</feature>
<feature type="region of interest" description="Disordered" evidence="1">
    <location>
        <begin position="1"/>
        <end position="29"/>
    </location>
</feature>
<dbReference type="PROSITE" id="PS51819">
    <property type="entry name" value="VOC"/>
    <property type="match status" value="1"/>
</dbReference>
<evidence type="ECO:0000313" key="3">
    <source>
        <dbReference type="EMBL" id="MFC7098354.1"/>
    </source>
</evidence>
<reference evidence="3 4" key="1">
    <citation type="journal article" date="2019" name="Int. J. Syst. Evol. Microbiol.">
        <title>The Global Catalogue of Microorganisms (GCM) 10K type strain sequencing project: providing services to taxonomists for standard genome sequencing and annotation.</title>
        <authorList>
            <consortium name="The Broad Institute Genomics Platform"/>
            <consortium name="The Broad Institute Genome Sequencing Center for Infectious Disease"/>
            <person name="Wu L."/>
            <person name="Ma J."/>
        </authorList>
    </citation>
    <scope>NUCLEOTIDE SEQUENCE [LARGE SCALE GENOMIC DNA]</scope>
    <source>
        <strain evidence="3 4">DT55</strain>
    </source>
</reference>
<dbReference type="EMBL" id="JBHTAG010000003">
    <property type="protein sequence ID" value="MFC7098354.1"/>
    <property type="molecule type" value="Genomic_DNA"/>
</dbReference>
<dbReference type="GeneID" id="79270722"/>
<dbReference type="RefSeq" id="WP_276237143.1">
    <property type="nucleotide sequence ID" value="NZ_CP119989.1"/>
</dbReference>
<organism evidence="3 4">
    <name type="scientific">Halobaculum marinum</name>
    <dbReference type="NCBI Taxonomy" id="3031996"/>
    <lineage>
        <taxon>Archaea</taxon>
        <taxon>Methanobacteriati</taxon>
        <taxon>Methanobacteriota</taxon>
        <taxon>Stenosarchaea group</taxon>
        <taxon>Halobacteria</taxon>
        <taxon>Halobacteriales</taxon>
        <taxon>Haloferacaceae</taxon>
        <taxon>Halobaculum</taxon>
    </lineage>
</organism>
<dbReference type="InterPro" id="IPR029068">
    <property type="entry name" value="Glyas_Bleomycin-R_OHBP_Dase"/>
</dbReference>
<dbReference type="Gene3D" id="3.10.180.10">
    <property type="entry name" value="2,3-Dihydroxybiphenyl 1,2-Dioxygenase, domain 1"/>
    <property type="match status" value="1"/>
</dbReference>
<dbReference type="AlphaFoldDB" id="A0ABD5WXN3"/>
<dbReference type="Proteomes" id="UP001596388">
    <property type="component" value="Unassembled WGS sequence"/>
</dbReference>
<comment type="caution">
    <text evidence="3">The sequence shown here is derived from an EMBL/GenBank/DDBJ whole genome shotgun (WGS) entry which is preliminary data.</text>
</comment>
<protein>
    <submittedName>
        <fullName evidence="3">VOC family protein</fullName>
    </submittedName>
</protein>
<keyword evidence="4" id="KW-1185">Reference proteome</keyword>
<sequence length="267" mass="28420">MPADTRTDAESVTTEDADGSASEPASGDARPALVSLALEVTDLGRATAWYADTFGLVPTRRCSTEAAFDVGGTEVVLRRPTSVPRGGLHTHFAFEVPGREYPAWRARFPDAPEVDFGSFRSLYLEDDDGHAPEVGGTAPAGVGTGLVGVFEVVLEVANVDLAADCWSALGFSAVDRGDERRRIRMRGPTGADRQFDVELWEPQLGLADARGGVHVDLAFRVREPVALADHAFGDLPSVTVRESPDGSVELYDPDGHHLVLLPAVGGE</sequence>
<dbReference type="SUPFAM" id="SSF54593">
    <property type="entry name" value="Glyoxalase/Bleomycin resistance protein/Dihydroxybiphenyl dioxygenase"/>
    <property type="match status" value="1"/>
</dbReference>
<accession>A0ABD5WXN3</accession>
<name>A0ABD5WXN3_9EURY</name>
<evidence type="ECO:0000313" key="4">
    <source>
        <dbReference type="Proteomes" id="UP001596388"/>
    </source>
</evidence>